<dbReference type="Proteomes" id="UP001221757">
    <property type="component" value="Unassembled WGS sequence"/>
</dbReference>
<reference evidence="1" key="1">
    <citation type="submission" date="2023-03" db="EMBL/GenBank/DDBJ databases">
        <title>Massive genome expansion in bonnet fungi (Mycena s.s.) driven by repeated elements and novel gene families across ecological guilds.</title>
        <authorList>
            <consortium name="Lawrence Berkeley National Laboratory"/>
            <person name="Harder C.B."/>
            <person name="Miyauchi S."/>
            <person name="Viragh M."/>
            <person name="Kuo A."/>
            <person name="Thoen E."/>
            <person name="Andreopoulos B."/>
            <person name="Lu D."/>
            <person name="Skrede I."/>
            <person name="Drula E."/>
            <person name="Henrissat B."/>
            <person name="Morin E."/>
            <person name="Kohler A."/>
            <person name="Barry K."/>
            <person name="LaButti K."/>
            <person name="Morin E."/>
            <person name="Salamov A."/>
            <person name="Lipzen A."/>
            <person name="Mereny Z."/>
            <person name="Hegedus B."/>
            <person name="Baldrian P."/>
            <person name="Stursova M."/>
            <person name="Weitz H."/>
            <person name="Taylor A."/>
            <person name="Grigoriev I.V."/>
            <person name="Nagy L.G."/>
            <person name="Martin F."/>
            <person name="Kauserud H."/>
        </authorList>
    </citation>
    <scope>NUCLEOTIDE SEQUENCE</scope>
    <source>
        <strain evidence="1">CBHHK067</strain>
    </source>
</reference>
<evidence type="ECO:0000313" key="1">
    <source>
        <dbReference type="EMBL" id="KAJ7660634.1"/>
    </source>
</evidence>
<protein>
    <submittedName>
        <fullName evidence="1">Uncharacterized protein</fullName>
    </submittedName>
</protein>
<dbReference type="EMBL" id="JARKIE010000256">
    <property type="protein sequence ID" value="KAJ7660634.1"/>
    <property type="molecule type" value="Genomic_DNA"/>
</dbReference>
<accession>A0AAD7G678</accession>
<proteinExistence type="predicted"/>
<evidence type="ECO:0000313" key="2">
    <source>
        <dbReference type="Proteomes" id="UP001221757"/>
    </source>
</evidence>
<keyword evidence="2" id="KW-1185">Reference proteome</keyword>
<name>A0AAD7G678_MYCRO</name>
<comment type="caution">
    <text evidence="1">The sequence shown here is derived from an EMBL/GenBank/DDBJ whole genome shotgun (WGS) entry which is preliminary data.</text>
</comment>
<gene>
    <name evidence="1" type="ORF">B0H17DRAFT_1144886</name>
</gene>
<organism evidence="1 2">
    <name type="scientific">Mycena rosella</name>
    <name type="common">Pink bonnet</name>
    <name type="synonym">Agaricus rosellus</name>
    <dbReference type="NCBI Taxonomy" id="1033263"/>
    <lineage>
        <taxon>Eukaryota</taxon>
        <taxon>Fungi</taxon>
        <taxon>Dikarya</taxon>
        <taxon>Basidiomycota</taxon>
        <taxon>Agaricomycotina</taxon>
        <taxon>Agaricomycetes</taxon>
        <taxon>Agaricomycetidae</taxon>
        <taxon>Agaricales</taxon>
        <taxon>Marasmiineae</taxon>
        <taxon>Mycenaceae</taxon>
        <taxon>Mycena</taxon>
    </lineage>
</organism>
<dbReference type="AlphaFoldDB" id="A0AAD7G678"/>
<sequence>MSMRRLYTLPLSAHADPGKFLCRCVRESWLFDPTQDMGQREVVKASWSEKLALCALIFKESRWFNPTRRHIWDNSTRTAFVGTQLTPARLGPRKNAVQGEDKELGGLSSWSAQLGRSLLICMEGLSGESGGSNPSEDMLRRVGITRLLVKVWVLGKPGSKPGSMTGGIAGGQAEFKSIKLHLLQTYRPP</sequence>